<dbReference type="InterPro" id="IPR002477">
    <property type="entry name" value="Peptidoglycan-bd-like"/>
</dbReference>
<feature type="transmembrane region" description="Helical" evidence="3">
    <location>
        <begin position="7"/>
        <end position="27"/>
    </location>
</feature>
<evidence type="ECO:0000256" key="1">
    <source>
        <dbReference type="ARBA" id="ARBA00022729"/>
    </source>
</evidence>
<keyword evidence="3" id="KW-0472">Membrane</keyword>
<evidence type="ECO:0000256" key="2">
    <source>
        <dbReference type="SAM" id="MobiDB-lite"/>
    </source>
</evidence>
<keyword evidence="3" id="KW-1133">Transmembrane helix</keyword>
<dbReference type="InterPro" id="IPR036366">
    <property type="entry name" value="PGBDSf"/>
</dbReference>
<feature type="region of interest" description="Disordered" evidence="2">
    <location>
        <begin position="2442"/>
        <end position="2462"/>
    </location>
</feature>
<dbReference type="Pfam" id="PF13620">
    <property type="entry name" value="CarboxypepD_reg"/>
    <property type="match status" value="2"/>
</dbReference>
<gene>
    <name evidence="6" type="ORF">A3J93_01740</name>
</gene>
<dbReference type="Pfam" id="PF01471">
    <property type="entry name" value="PG_binding_1"/>
    <property type="match status" value="2"/>
</dbReference>
<organism evidence="6 7">
    <name type="scientific">Candidatus Magasanikbacteria bacterium RIFOXYC2_FULL_42_28</name>
    <dbReference type="NCBI Taxonomy" id="1798704"/>
    <lineage>
        <taxon>Bacteria</taxon>
        <taxon>Candidatus Magasanikiibacteriota</taxon>
    </lineage>
</organism>
<keyword evidence="1" id="KW-0732">Signal</keyword>
<evidence type="ECO:0000259" key="5">
    <source>
        <dbReference type="Pfam" id="PF13205"/>
    </source>
</evidence>
<dbReference type="Proteomes" id="UP000177907">
    <property type="component" value="Unassembled WGS sequence"/>
</dbReference>
<evidence type="ECO:0000256" key="3">
    <source>
        <dbReference type="SAM" id="Phobius"/>
    </source>
</evidence>
<dbReference type="STRING" id="1798704.A3J93_01740"/>
<evidence type="ECO:0008006" key="8">
    <source>
        <dbReference type="Google" id="ProtNLM"/>
    </source>
</evidence>
<protein>
    <recommendedName>
        <fullName evidence="8">Fibronectin type-III domain-containing protein</fullName>
    </recommendedName>
</protein>
<feature type="domain" description="SbsA Ig-like" evidence="5">
    <location>
        <begin position="737"/>
        <end position="864"/>
    </location>
</feature>
<reference evidence="6 7" key="1">
    <citation type="journal article" date="2016" name="Nat. Commun.">
        <title>Thousands of microbial genomes shed light on interconnected biogeochemical processes in an aquifer system.</title>
        <authorList>
            <person name="Anantharaman K."/>
            <person name="Brown C.T."/>
            <person name="Hug L.A."/>
            <person name="Sharon I."/>
            <person name="Castelle C.J."/>
            <person name="Probst A.J."/>
            <person name="Thomas B.C."/>
            <person name="Singh A."/>
            <person name="Wilkins M.J."/>
            <person name="Karaoz U."/>
            <person name="Brodie E.L."/>
            <person name="Williams K.H."/>
            <person name="Hubbard S.S."/>
            <person name="Banfield J.F."/>
        </authorList>
    </citation>
    <scope>NUCLEOTIDE SEQUENCE [LARGE SCALE GENOMIC DNA]</scope>
</reference>
<dbReference type="InterPro" id="IPR014755">
    <property type="entry name" value="Cu-Rt/internalin_Ig-like"/>
</dbReference>
<dbReference type="Gene3D" id="2.60.40.1120">
    <property type="entry name" value="Carboxypeptidase-like, regulatory domain"/>
    <property type="match status" value="3"/>
</dbReference>
<dbReference type="GO" id="GO:0030246">
    <property type="term" value="F:carbohydrate binding"/>
    <property type="evidence" value="ECO:0007669"/>
    <property type="project" value="InterPro"/>
</dbReference>
<feature type="compositionally biased region" description="Low complexity" evidence="2">
    <location>
        <begin position="2453"/>
        <end position="2462"/>
    </location>
</feature>
<sequence>MGNFRRFAPIFMPIAVVGIIMGVFFSFNKASAILPPIVAVSSDGNMNIRLTPSNMESGATNASWIFNVTTTEALVENDIIKFKFPAAVGTSSPFVLPAIPSSVSTFYRSPFDLLLNSSLEEWSGELPDQWESAYVGLSTTTPTTTSYDGNLASVVTSDGDGNLVFMSQAITVVTSSVYSYSATARALTDSSNLYFGFSIVGTNVWWNFVSSTFEDTGGMPGLANFYQFANVSTTAWETFLVSVTSTIGGEITPNWGIVGDASKSIIIDNLNIKKANNNGFAGDILGSNLTIYGYITSTIATGTPLTFTFTGITNASGIQSQVADLLFEVSAGTLDTLNAPISSYVVEKFSATTTLSLTTSTVEEDVGDTPAAVSNVVLADNDSTSTLGNAAGYGLDGRDFTVTWTPTSSAPAGYQSTHIYITTSGVQLTASNVTTNGCGDIAPEPRGFFNQFLGMATFTLPNFPNVDSCRQNYATSSSYVAWVFTSATASSIASSSAVSYAESFDVVPDINAPQVDHISVHTATEAATATLYAFVFDDQTNSVAFGNTGDGGAEFFKAFYGTDVSASEASVDAVAVADAGELYSFTISVGSVPAAGNTLEYYLIAQDAGGNKRFICADGTASVTSTCKASPFVINTVTAGGRTVSGKITNQEGNLSDAFVFAAGFGGAGVTTDGSGDYSIGSLPNNSGFDFSATKVGYGKASKLETIGTSNKTGVNMYLNFGSFGFFDGGGMDGGGAPRVVFSGPPDGMQGFNISESLRAGFNQPMDATSITTVSSATSSNVYLVKTATGENVAGSVTYCSNNQAAGCELLFSMDTNVILFNPTADLSTSTQYTLVITEKVKSQGGQAVEGNRSGGGHKITFTTIGDQFVDFSQISGQFGTGGQYMPPYVRSVAPSPGITAAPNIPVLVEFNDAMSASVTSSVKLYTVGGSLVAGTTASLDSNEKRFVTVSHSALSAGEYEVRVLGAASNISNVPMRTGEQAAQTAFSSRFTVSGSNDSTAPTIYPALTNNSTGVPTNKIFEFGFNEQLAFSTVSNSNVTMTRGSTAVSVSIAYDPGKNSISVVPSNVLAPNTAYTITFSPSVTDLAGNTLATTTYAYTTGGTDSTAPQLREARCDDYRCELVFNEPMVADSQSDSRWLASVLNSDNFTITSGGSTVSLSDKPLSYDPMRHAVSITGLGLTVGVTVTTTIATSTTDLSDNAVSTTVRTVVGKVEDSKITFGSFGDMGMFGPPTESFMGEGNIGSGEFKPMGFGSFTADQFSFGQADMAFPFNPTASADSNVFQIKFVPNVVLIEGDQVVLTFPNGTTITNATLDTQSPFYTDFNQFMAGTITGSGVAVDSANNKVTITLAVSGSPNASDPISVDLKKILNPSIPKDPSSGGYTVGIKVLRGGAAVTTKTSMPYFIMAGGSNTLTVNVTAGGGAAGANGTVYLHGGGPGGPMDKLLTLADGIIDKVDGTSATSVIYASLPDGCYFLGTDPYVTLGSTDYYGQMSPEPACLSGGQSSSKTINLTSASGGSTATLTVKFVNSSGDPYNFGGKDIDIFAGGPGKFVVKNLTNVTTSLSAGYQVKLNSDGYWFVGMGPGMSKSASGGKPASLGVMPPPSVNLSVSNIATTPVIALGNQFAPPGVSYSNGTVTFTFAAANKTISGTVKDVAGNGLANVEVFLHRQGFSQPVFTQTNASGTFSLNVTDYGSYEIGAHKDGMPEVMKNIELRAVGELNKIYVDGQDKTSNFVLTMKKADYTISGKVLDGNNSAIGYAPISAVSASGTSVFGMTSSDGSYTLFVDNGTWTVRAQLPPSKSDTCGSFSKSVTVSGANQSSQNITPSVSTCYTLSGNVADIANAPIFIEEWDADNNRPAPAGIRVGGSTDSAGDYSVKVGAGTYRVGSWSSTYGELSDTVTVAANTTKNLTVSNGSVIFTFTGGAADMDAFIELKNNADKNKKIAKQINGLDSATTISVPNDSATYTYFADVFGIGKFTGTILNFLEGEAEVAINLSGATLLTVTGTVYDDSGNAKSGALITFTNASSTITATTDSNGQYSAQLKAGDYSVSDSLAGYLPTKDTSVEFATSTAGYDFGTSEGGTDNDGQAALTSAPYTISGTVSSSAGVAMDEGYVWATNASGTVVTAPVNADGSYSLAVATGTWTLKGVGESHTETTNSGGAVIVSGGDEIASFVLTADASNVATSTSGILTASAGGSVNDSSGTGLKLTAGAGVLETGSGDVTLNFEKSYNAPDTANYQALGNANFSINATGDSSIKTLSGNAEIQIDYASLLADLPEGVSESDLKLAYYSPEKGDYVPVEGGFTIDTANNTITGLTSHFTDFVITYTQGSAGITVTQSDEVTAVTEGGTTDTVSYVLTSEPTANVVITPSIASQATRSPSSLTFTSGNYATPQSIIVTATDDSTVEGSHSTTITHAVTSDDSDYNGLVINDITVAITDNDSASSGGGGGSSDTTPPTNTSVVIADGATSIATTSVNLALAATGASHMMVANDSAFAGGVWTTYSTTKAWVLAVGDGVKTVYAKFRDDSGNVSNAVSDTITLISPVTTTPPPVVVSTTTQPVAVVVTPAVTIIRCKGNLNPGARGNAVKDLQAHLKELGYFTYPSNTGYYGAVTAKAVSAYQKAKGLPINGKLNTATCEKLNGSAPIVTTPAPVVSSGYKFTKYLGMGATGEEVKQLQQVLKDLGYFTYPTITGYYGAVTKAAVVKFQKAKDLKPYPGHLGPATRAALNAR</sequence>
<dbReference type="EMBL" id="MFQZ01000001">
    <property type="protein sequence ID" value="OGH88792.1"/>
    <property type="molecule type" value="Genomic_DNA"/>
</dbReference>
<comment type="caution">
    <text evidence="6">The sequence shown here is derived from an EMBL/GenBank/DDBJ whole genome shotgun (WGS) entry which is preliminary data.</text>
</comment>
<dbReference type="InterPro" id="IPR036365">
    <property type="entry name" value="PGBD-like_sf"/>
</dbReference>
<dbReference type="Pfam" id="PF13205">
    <property type="entry name" value="Big_5"/>
    <property type="match status" value="2"/>
</dbReference>
<dbReference type="InterPro" id="IPR013784">
    <property type="entry name" value="Carb-bd-like_fold"/>
</dbReference>
<name>A0A1F6NXY2_9BACT</name>
<feature type="domain" description="Peptidoglycan binding-like" evidence="4">
    <location>
        <begin position="2671"/>
        <end position="2729"/>
    </location>
</feature>
<dbReference type="InterPro" id="IPR032812">
    <property type="entry name" value="SbsA_Ig"/>
</dbReference>
<evidence type="ECO:0000259" key="4">
    <source>
        <dbReference type="Pfam" id="PF01471"/>
    </source>
</evidence>
<dbReference type="InterPro" id="IPR008969">
    <property type="entry name" value="CarboxyPept-like_regulatory"/>
</dbReference>
<feature type="domain" description="Peptidoglycan binding-like" evidence="4">
    <location>
        <begin position="2585"/>
        <end position="2642"/>
    </location>
</feature>
<dbReference type="Gene3D" id="2.60.40.1220">
    <property type="match status" value="1"/>
</dbReference>
<dbReference type="SUPFAM" id="SSF47090">
    <property type="entry name" value="PGBD-like"/>
    <property type="match status" value="2"/>
</dbReference>
<proteinExistence type="predicted"/>
<feature type="domain" description="SbsA Ig-like" evidence="5">
    <location>
        <begin position="998"/>
        <end position="1100"/>
    </location>
</feature>
<keyword evidence="3" id="KW-0812">Transmembrane</keyword>
<evidence type="ECO:0000313" key="6">
    <source>
        <dbReference type="EMBL" id="OGH88792.1"/>
    </source>
</evidence>
<accession>A0A1F6NXY2</accession>
<evidence type="ECO:0000313" key="7">
    <source>
        <dbReference type="Proteomes" id="UP000177907"/>
    </source>
</evidence>
<dbReference type="SUPFAM" id="SSF49464">
    <property type="entry name" value="Carboxypeptidase regulatory domain-like"/>
    <property type="match status" value="2"/>
</dbReference>
<dbReference type="Gene3D" id="1.10.101.10">
    <property type="entry name" value="PGBD-like superfamily/PGBD"/>
    <property type="match status" value="2"/>
</dbReference>
<dbReference type="SUPFAM" id="SSF49452">
    <property type="entry name" value="Starch-binding domain-like"/>
    <property type="match status" value="2"/>
</dbReference>